<dbReference type="Pfam" id="PF00205">
    <property type="entry name" value="TPP_enzyme_M"/>
    <property type="match status" value="1"/>
</dbReference>
<dbReference type="InterPro" id="IPR000399">
    <property type="entry name" value="TPP-bd_CS"/>
</dbReference>
<feature type="domain" description="Thiamine pyrophosphate enzyme central" evidence="5">
    <location>
        <begin position="210"/>
        <end position="339"/>
    </location>
</feature>
<evidence type="ECO:0000256" key="3">
    <source>
        <dbReference type="ARBA" id="ARBA00023052"/>
    </source>
</evidence>
<keyword evidence="3 4" id="KW-0786">Thiamine pyrophosphate</keyword>
<evidence type="ECO:0000256" key="4">
    <source>
        <dbReference type="RuleBase" id="RU362132"/>
    </source>
</evidence>
<evidence type="ECO:0000256" key="1">
    <source>
        <dbReference type="ARBA" id="ARBA00001964"/>
    </source>
</evidence>
<evidence type="ECO:0000313" key="8">
    <source>
        <dbReference type="EMBL" id="TLX63701.1"/>
    </source>
</evidence>
<dbReference type="GO" id="GO:0000287">
    <property type="term" value="F:magnesium ion binding"/>
    <property type="evidence" value="ECO:0007669"/>
    <property type="project" value="InterPro"/>
</dbReference>
<feature type="domain" description="Thiamine pyrophosphate enzyme TPP-binding" evidence="6">
    <location>
        <begin position="400"/>
        <end position="546"/>
    </location>
</feature>
<sequence>MFPEACPVMSEEVRNEKPMVTVGTAITAFLEHCGVKAAFGVISIHNMPILDAFGIRQNIRFVMARGEAGATNMADAYARAVGGLGVCLTSTGTAAGNAAGAMVEAQTAGTPLLHLTGQIETPYLDQDLAYIHEARDQLTMLKAVSKAAFRVRSAETAISTLKLAVQTALTAPTGPVSVEIPIDIQSSFIPMPTDLAPLPIPVAVPSDEALDRVAERLAGARRPLLWLGGGARHAGAQVKRLMDMGVGVVTSTQGRGVVNEDDPRCLGAFSQNKRVERFFQSCDALLVAGSRLRSNETFKYALKLPEATYRIDANPAIEGRCYHSDLFICGDAALALDGLADRLQGRLRVEPGYLAELREVRQQARDQLVDELGPYAVQVEQLQALAGRNFSWVRDVTLSNSIWGNRLLNLFHPRSGIHALGGGIGQGLAMGIGAAVAAAQTAPERKVFTLVGDGGFILNLGELATMVQERANMVILLMNDQRYGVIKNIQDAVYGSRHCYVELTTPDYAKLSESLGLRHARVGDLKDFAGALDSALSQPGPFLLEVDMLSVGPFNTQFAGPPNSATRSQKASA</sequence>
<dbReference type="PROSITE" id="PS00187">
    <property type="entry name" value="TPP_ENZYMES"/>
    <property type="match status" value="1"/>
</dbReference>
<dbReference type="PANTHER" id="PTHR18968:SF13">
    <property type="entry name" value="ACETOLACTATE SYNTHASE CATALYTIC SUBUNIT, MITOCHONDRIAL"/>
    <property type="match status" value="1"/>
</dbReference>
<evidence type="ECO:0000313" key="9">
    <source>
        <dbReference type="Proteomes" id="UP000306753"/>
    </source>
</evidence>
<dbReference type="InterPro" id="IPR029061">
    <property type="entry name" value="THDP-binding"/>
</dbReference>
<comment type="caution">
    <text evidence="8">The sequence shown here is derived from an EMBL/GenBank/DDBJ whole genome shotgun (WGS) entry which is preliminary data.</text>
</comment>
<dbReference type="Pfam" id="PF02776">
    <property type="entry name" value="TPP_enzyme_N"/>
    <property type="match status" value="1"/>
</dbReference>
<protein>
    <submittedName>
        <fullName evidence="8">Thiamine pyrophosphate-binding protein</fullName>
    </submittedName>
</protein>
<evidence type="ECO:0000259" key="7">
    <source>
        <dbReference type="Pfam" id="PF02776"/>
    </source>
</evidence>
<dbReference type="GO" id="GO:0005948">
    <property type="term" value="C:acetolactate synthase complex"/>
    <property type="evidence" value="ECO:0007669"/>
    <property type="project" value="TreeGrafter"/>
</dbReference>
<dbReference type="GO" id="GO:0009097">
    <property type="term" value="P:isoleucine biosynthetic process"/>
    <property type="evidence" value="ECO:0007669"/>
    <property type="project" value="TreeGrafter"/>
</dbReference>
<comment type="similarity">
    <text evidence="2 4">Belongs to the TPP enzyme family.</text>
</comment>
<dbReference type="InterPro" id="IPR012001">
    <property type="entry name" value="Thiamin_PyroP_enz_TPP-bd_dom"/>
</dbReference>
<dbReference type="InterPro" id="IPR045229">
    <property type="entry name" value="TPP_enz"/>
</dbReference>
<reference evidence="8 9" key="1">
    <citation type="journal article" date="2017" name="Eur. J. Clin. Microbiol. Infect. Dis.">
        <title>Uncommonly isolated clinical Pseudomonas: identification and phylogenetic assignation.</title>
        <authorList>
            <person name="Mulet M."/>
            <person name="Gomila M."/>
            <person name="Ramirez A."/>
            <person name="Cardew S."/>
            <person name="Moore E.R."/>
            <person name="Lalucat J."/>
            <person name="Garcia-Valdes E."/>
        </authorList>
    </citation>
    <scope>NUCLEOTIDE SEQUENCE [LARGE SCALE GENOMIC DNA]</scope>
    <source>
        <strain evidence="8 9">SD129</strain>
    </source>
</reference>
<dbReference type="Gene3D" id="3.40.50.970">
    <property type="match status" value="2"/>
</dbReference>
<dbReference type="NCBIfam" id="NF005470">
    <property type="entry name" value="PRK07064.1"/>
    <property type="match status" value="1"/>
</dbReference>
<dbReference type="InterPro" id="IPR011766">
    <property type="entry name" value="TPP_enzyme_TPP-bd"/>
</dbReference>
<dbReference type="InterPro" id="IPR029035">
    <property type="entry name" value="DHS-like_NAD/FAD-binding_dom"/>
</dbReference>
<comment type="cofactor">
    <cofactor evidence="1">
        <name>thiamine diphosphate</name>
        <dbReference type="ChEBI" id="CHEBI:58937"/>
    </cofactor>
</comment>
<dbReference type="CDD" id="cd00568">
    <property type="entry name" value="TPP_enzymes"/>
    <property type="match status" value="1"/>
</dbReference>
<accession>A0A5R9QF29</accession>
<dbReference type="CDD" id="cd07035">
    <property type="entry name" value="TPP_PYR_POX_like"/>
    <property type="match status" value="1"/>
</dbReference>
<name>A0A5R9QF29_9GAMM</name>
<dbReference type="GO" id="GO:0050660">
    <property type="term" value="F:flavin adenine dinucleotide binding"/>
    <property type="evidence" value="ECO:0007669"/>
    <property type="project" value="TreeGrafter"/>
</dbReference>
<evidence type="ECO:0000259" key="6">
    <source>
        <dbReference type="Pfam" id="PF02775"/>
    </source>
</evidence>
<gene>
    <name evidence="8" type="ORF">DN820_09970</name>
</gene>
<dbReference type="SUPFAM" id="SSF52467">
    <property type="entry name" value="DHS-like NAD/FAD-binding domain"/>
    <property type="match status" value="1"/>
</dbReference>
<evidence type="ECO:0000259" key="5">
    <source>
        <dbReference type="Pfam" id="PF00205"/>
    </source>
</evidence>
<feature type="domain" description="Thiamine pyrophosphate enzyme N-terminal TPP-binding" evidence="7">
    <location>
        <begin position="21"/>
        <end position="132"/>
    </location>
</feature>
<dbReference type="GO" id="GO:0009099">
    <property type="term" value="P:L-valine biosynthetic process"/>
    <property type="evidence" value="ECO:0007669"/>
    <property type="project" value="TreeGrafter"/>
</dbReference>
<proteinExistence type="inferred from homology"/>
<dbReference type="EMBL" id="QLAG01000010">
    <property type="protein sequence ID" value="TLX63701.1"/>
    <property type="molecule type" value="Genomic_DNA"/>
</dbReference>
<dbReference type="AlphaFoldDB" id="A0A5R9QF29"/>
<keyword evidence="9" id="KW-1185">Reference proteome</keyword>
<dbReference type="Proteomes" id="UP000306753">
    <property type="component" value="Unassembled WGS sequence"/>
</dbReference>
<dbReference type="Pfam" id="PF02775">
    <property type="entry name" value="TPP_enzyme_C"/>
    <property type="match status" value="1"/>
</dbReference>
<organism evidence="8 9">
    <name type="scientific">Stutzerimonas nosocomialis</name>
    <dbReference type="NCBI Taxonomy" id="1056496"/>
    <lineage>
        <taxon>Bacteria</taxon>
        <taxon>Pseudomonadati</taxon>
        <taxon>Pseudomonadota</taxon>
        <taxon>Gammaproteobacteria</taxon>
        <taxon>Pseudomonadales</taxon>
        <taxon>Pseudomonadaceae</taxon>
        <taxon>Stutzerimonas</taxon>
    </lineage>
</organism>
<dbReference type="InterPro" id="IPR012000">
    <property type="entry name" value="Thiamin_PyroP_enz_cen_dom"/>
</dbReference>
<dbReference type="OrthoDB" id="8664451at2"/>
<dbReference type="SUPFAM" id="SSF52518">
    <property type="entry name" value="Thiamin diphosphate-binding fold (THDP-binding)"/>
    <property type="match status" value="2"/>
</dbReference>
<dbReference type="GO" id="GO:0003984">
    <property type="term" value="F:acetolactate synthase activity"/>
    <property type="evidence" value="ECO:0007669"/>
    <property type="project" value="TreeGrafter"/>
</dbReference>
<dbReference type="GO" id="GO:0030976">
    <property type="term" value="F:thiamine pyrophosphate binding"/>
    <property type="evidence" value="ECO:0007669"/>
    <property type="project" value="InterPro"/>
</dbReference>
<dbReference type="Gene3D" id="3.40.50.1220">
    <property type="entry name" value="TPP-binding domain"/>
    <property type="match status" value="1"/>
</dbReference>
<evidence type="ECO:0000256" key="2">
    <source>
        <dbReference type="ARBA" id="ARBA00007812"/>
    </source>
</evidence>
<dbReference type="PANTHER" id="PTHR18968">
    <property type="entry name" value="THIAMINE PYROPHOSPHATE ENZYMES"/>
    <property type="match status" value="1"/>
</dbReference>